<dbReference type="GO" id="GO:0008237">
    <property type="term" value="F:metallopeptidase activity"/>
    <property type="evidence" value="ECO:0007669"/>
    <property type="project" value="InterPro"/>
</dbReference>
<keyword evidence="3" id="KW-1015">Disulfide bond</keyword>
<comment type="caution">
    <text evidence="5">Lacks conserved residue(s) required for the propagation of feature annotation.</text>
</comment>
<gene>
    <name evidence="7" type="ORF">DSTB1V02_LOCUS8581</name>
</gene>
<dbReference type="EMBL" id="CAJPEV010001987">
    <property type="protein sequence ID" value="CAG0895205.1"/>
    <property type="molecule type" value="Genomic_DNA"/>
</dbReference>
<evidence type="ECO:0000256" key="4">
    <source>
        <dbReference type="ARBA" id="ARBA00023180"/>
    </source>
</evidence>
<name>A0A7R8XKG9_9CRUS</name>
<proteinExistence type="inferred from homology"/>
<dbReference type="Proteomes" id="UP000677054">
    <property type="component" value="Unassembled WGS sequence"/>
</dbReference>
<evidence type="ECO:0000256" key="2">
    <source>
        <dbReference type="ARBA" id="ARBA00022729"/>
    </source>
</evidence>
<comment type="similarity">
    <text evidence="1 5">Belongs to the peptidase M2 family.</text>
</comment>
<dbReference type="GO" id="GO:0006508">
    <property type="term" value="P:proteolysis"/>
    <property type="evidence" value="ECO:0007669"/>
    <property type="project" value="InterPro"/>
</dbReference>
<organism evidence="7">
    <name type="scientific">Darwinula stevensoni</name>
    <dbReference type="NCBI Taxonomy" id="69355"/>
    <lineage>
        <taxon>Eukaryota</taxon>
        <taxon>Metazoa</taxon>
        <taxon>Ecdysozoa</taxon>
        <taxon>Arthropoda</taxon>
        <taxon>Crustacea</taxon>
        <taxon>Oligostraca</taxon>
        <taxon>Ostracoda</taxon>
        <taxon>Podocopa</taxon>
        <taxon>Podocopida</taxon>
        <taxon>Darwinulocopina</taxon>
        <taxon>Darwinuloidea</taxon>
        <taxon>Darwinulidae</taxon>
        <taxon>Darwinula</taxon>
    </lineage>
</organism>
<evidence type="ECO:0000256" key="3">
    <source>
        <dbReference type="ARBA" id="ARBA00023157"/>
    </source>
</evidence>
<dbReference type="AlphaFoldDB" id="A0A7R8XKG9"/>
<keyword evidence="2 6" id="KW-0732">Signal</keyword>
<dbReference type="SUPFAM" id="SSF55486">
    <property type="entry name" value="Metalloproteases ('zincins'), catalytic domain"/>
    <property type="match status" value="1"/>
</dbReference>
<dbReference type="OrthoDB" id="10029630at2759"/>
<feature type="chain" id="PRO_5036209295" description="Angiotensin-converting enzyme" evidence="6">
    <location>
        <begin position="21"/>
        <end position="152"/>
    </location>
</feature>
<sequence>MRVTSFLLCLVGSLATSGDSDEEFANPNALNEAAAWSYMKDYNVEASEVCNRNALVNWAYATDLTEANRQAVLAESLVSARYAKEAWKNVTSFQWKKFRDPELKRLFKSLSILGTAALPDDKFTRVNLSSVLVLNAEPSECVLLTPKTKRRT</sequence>
<dbReference type="InterPro" id="IPR001548">
    <property type="entry name" value="Peptidase_M2"/>
</dbReference>
<evidence type="ECO:0000313" key="7">
    <source>
        <dbReference type="EMBL" id="CAD7248773.1"/>
    </source>
</evidence>
<reference evidence="7" key="1">
    <citation type="submission" date="2020-11" db="EMBL/GenBank/DDBJ databases">
        <authorList>
            <person name="Tran Van P."/>
        </authorList>
    </citation>
    <scope>NUCLEOTIDE SEQUENCE</scope>
</reference>
<accession>A0A7R8XKG9</accession>
<keyword evidence="4" id="KW-0325">Glycoprotein</keyword>
<evidence type="ECO:0000256" key="5">
    <source>
        <dbReference type="PROSITE-ProRule" id="PRU01355"/>
    </source>
</evidence>
<dbReference type="PROSITE" id="PS52011">
    <property type="entry name" value="PEPTIDASE_M2"/>
    <property type="match status" value="1"/>
</dbReference>
<evidence type="ECO:0000313" key="8">
    <source>
        <dbReference type="Proteomes" id="UP000677054"/>
    </source>
</evidence>
<dbReference type="GO" id="GO:0008241">
    <property type="term" value="F:peptidyl-dipeptidase activity"/>
    <property type="evidence" value="ECO:0007669"/>
    <property type="project" value="InterPro"/>
</dbReference>
<dbReference type="Pfam" id="PF01401">
    <property type="entry name" value="Peptidase_M2"/>
    <property type="match status" value="1"/>
</dbReference>
<evidence type="ECO:0000256" key="1">
    <source>
        <dbReference type="ARBA" id="ARBA00008139"/>
    </source>
</evidence>
<keyword evidence="8" id="KW-1185">Reference proteome</keyword>
<evidence type="ECO:0008006" key="9">
    <source>
        <dbReference type="Google" id="ProtNLM"/>
    </source>
</evidence>
<dbReference type="PANTHER" id="PTHR10514">
    <property type="entry name" value="ANGIOTENSIN-CONVERTING ENZYME"/>
    <property type="match status" value="1"/>
</dbReference>
<dbReference type="EMBL" id="LR901504">
    <property type="protein sequence ID" value="CAD7248773.1"/>
    <property type="molecule type" value="Genomic_DNA"/>
</dbReference>
<dbReference type="PANTHER" id="PTHR10514:SF27">
    <property type="entry name" value="ANGIOTENSIN-CONVERTING ENZYME"/>
    <property type="match status" value="1"/>
</dbReference>
<dbReference type="GO" id="GO:0005886">
    <property type="term" value="C:plasma membrane"/>
    <property type="evidence" value="ECO:0007669"/>
    <property type="project" value="TreeGrafter"/>
</dbReference>
<protein>
    <recommendedName>
        <fullName evidence="9">Angiotensin-converting enzyme</fullName>
    </recommendedName>
</protein>
<feature type="signal peptide" evidence="6">
    <location>
        <begin position="1"/>
        <end position="20"/>
    </location>
</feature>
<evidence type="ECO:0000256" key="6">
    <source>
        <dbReference type="SAM" id="SignalP"/>
    </source>
</evidence>